<name>A0A0B2VBU1_TOXCA</name>
<dbReference type="EMBL" id="JPKZ01001612">
    <property type="protein sequence ID" value="KHN80981.1"/>
    <property type="molecule type" value="Genomic_DNA"/>
</dbReference>
<dbReference type="GO" id="GO:0016323">
    <property type="term" value="C:basolateral plasma membrane"/>
    <property type="evidence" value="ECO:0007669"/>
    <property type="project" value="TreeGrafter"/>
</dbReference>
<feature type="domain" description="PDZ" evidence="3">
    <location>
        <begin position="227"/>
        <end position="314"/>
    </location>
</feature>
<dbReference type="GO" id="GO:0030054">
    <property type="term" value="C:cell junction"/>
    <property type="evidence" value="ECO:0007669"/>
    <property type="project" value="TreeGrafter"/>
</dbReference>
<reference evidence="4 5" key="1">
    <citation type="submission" date="2014-11" db="EMBL/GenBank/DDBJ databases">
        <title>Genetic blueprint of the zoonotic pathogen Toxocara canis.</title>
        <authorList>
            <person name="Zhu X.-Q."/>
            <person name="Korhonen P.K."/>
            <person name="Cai H."/>
            <person name="Young N.D."/>
            <person name="Nejsum P."/>
            <person name="von Samson-Himmelstjerna G."/>
            <person name="Boag P.R."/>
            <person name="Tan P."/>
            <person name="Li Q."/>
            <person name="Min J."/>
            <person name="Yang Y."/>
            <person name="Wang X."/>
            <person name="Fang X."/>
            <person name="Hall R.S."/>
            <person name="Hofmann A."/>
            <person name="Sternberg P.W."/>
            <person name="Jex A.R."/>
            <person name="Gasser R.B."/>
        </authorList>
    </citation>
    <scope>NUCLEOTIDE SEQUENCE [LARGE SCALE GENOMIC DNA]</scope>
    <source>
        <strain evidence="4">PN_DK_2014</strain>
    </source>
</reference>
<dbReference type="GO" id="GO:0019901">
    <property type="term" value="F:protein kinase binding"/>
    <property type="evidence" value="ECO:0007669"/>
    <property type="project" value="TreeGrafter"/>
</dbReference>
<dbReference type="PROSITE" id="PS50106">
    <property type="entry name" value="PDZ"/>
    <property type="match status" value="1"/>
</dbReference>
<organism evidence="4 5">
    <name type="scientific">Toxocara canis</name>
    <name type="common">Canine roundworm</name>
    <dbReference type="NCBI Taxonomy" id="6265"/>
    <lineage>
        <taxon>Eukaryota</taxon>
        <taxon>Metazoa</taxon>
        <taxon>Ecdysozoa</taxon>
        <taxon>Nematoda</taxon>
        <taxon>Chromadorea</taxon>
        <taxon>Rhabditida</taxon>
        <taxon>Spirurina</taxon>
        <taxon>Ascaridomorpha</taxon>
        <taxon>Ascaridoidea</taxon>
        <taxon>Toxocaridae</taxon>
        <taxon>Toxocara</taxon>
    </lineage>
</organism>
<keyword evidence="2" id="KW-0472">Membrane</keyword>
<dbReference type="AlphaFoldDB" id="A0A0B2VBU1"/>
<evidence type="ECO:0000313" key="4">
    <source>
        <dbReference type="EMBL" id="KHN80981.1"/>
    </source>
</evidence>
<dbReference type="InterPro" id="IPR001478">
    <property type="entry name" value="PDZ"/>
</dbReference>
<dbReference type="STRING" id="6265.A0A0B2VBU1"/>
<accession>A0A0B2VBU1</accession>
<dbReference type="InterPro" id="IPR036034">
    <property type="entry name" value="PDZ_sf"/>
</dbReference>
<dbReference type="GO" id="GO:0098609">
    <property type="term" value="P:cell-cell adhesion"/>
    <property type="evidence" value="ECO:0007669"/>
    <property type="project" value="TreeGrafter"/>
</dbReference>
<evidence type="ECO:0000259" key="3">
    <source>
        <dbReference type="PROSITE" id="PS50106"/>
    </source>
</evidence>
<sequence length="361" mass="39538">MFGKNHILNDAKVNSELAKSTSQTARRYNEEGSSSEVFCSEESIAGFGDASLTSAFSGFGEYIEYERTGRRNSGLRAPTEATAQLSVLYQKKHESVSRHRFSLAEVGKRFLSRLSIGRRKARSLRSFDSRSLIDSEITARTPIPSRPERTVSLITVGPVRLRRYIENDPTKGQATLESVRQAAGGEGTLLVERLQDDDSGSAQIIEGTVMPVALATKQSVAEDETTVIELFKGADGLGFNIVGGTDSEHIPGDSGIFVSRIKYEGAAYNDGRLKEGDRIISVNDVELTGKSHDEAVAVFRKVKHSAKLIIEPDAERKLVSVDLPDWIFPPFAFSCPLYATFKNGALESINSIRKCLLAQTL</sequence>
<dbReference type="Proteomes" id="UP000031036">
    <property type="component" value="Unassembled WGS sequence"/>
</dbReference>
<comment type="subcellular location">
    <subcellularLocation>
        <location evidence="1">Membrane</location>
    </subcellularLocation>
</comment>
<dbReference type="SUPFAM" id="SSF50156">
    <property type="entry name" value="PDZ domain-like"/>
    <property type="match status" value="1"/>
</dbReference>
<protein>
    <submittedName>
        <fullName evidence="4">Synaptojanin-2-binding protein</fullName>
    </submittedName>
</protein>
<dbReference type="OrthoDB" id="123971at2759"/>
<dbReference type="GO" id="GO:0043113">
    <property type="term" value="P:receptor clustering"/>
    <property type="evidence" value="ECO:0007669"/>
    <property type="project" value="TreeGrafter"/>
</dbReference>
<dbReference type="GO" id="GO:0097120">
    <property type="term" value="P:receptor localization to synapse"/>
    <property type="evidence" value="ECO:0007669"/>
    <property type="project" value="TreeGrafter"/>
</dbReference>
<dbReference type="Gene3D" id="2.30.42.10">
    <property type="match status" value="1"/>
</dbReference>
<evidence type="ECO:0000256" key="1">
    <source>
        <dbReference type="ARBA" id="ARBA00004370"/>
    </source>
</evidence>
<dbReference type="InterPro" id="IPR050614">
    <property type="entry name" value="Synaptic_Scaffolding_LAP-MAGUK"/>
</dbReference>
<dbReference type="PANTHER" id="PTHR23119:SF51">
    <property type="entry name" value="DISKS LARGE 1 TUMOR SUPPRESSOR PROTEIN"/>
    <property type="match status" value="1"/>
</dbReference>
<keyword evidence="5" id="KW-1185">Reference proteome</keyword>
<dbReference type="Pfam" id="PF00595">
    <property type="entry name" value="PDZ"/>
    <property type="match status" value="1"/>
</dbReference>
<proteinExistence type="predicted"/>
<evidence type="ECO:0000313" key="5">
    <source>
        <dbReference type="Proteomes" id="UP000031036"/>
    </source>
</evidence>
<dbReference type="PANTHER" id="PTHR23119">
    <property type="entry name" value="DISCS LARGE"/>
    <property type="match status" value="1"/>
</dbReference>
<dbReference type="GO" id="GO:0045197">
    <property type="term" value="P:establishment or maintenance of epithelial cell apical/basal polarity"/>
    <property type="evidence" value="ECO:0007669"/>
    <property type="project" value="TreeGrafter"/>
</dbReference>
<evidence type="ECO:0000256" key="2">
    <source>
        <dbReference type="ARBA" id="ARBA00023136"/>
    </source>
</evidence>
<comment type="caution">
    <text evidence="4">The sequence shown here is derived from an EMBL/GenBank/DDBJ whole genome shotgun (WGS) entry which is preliminary data.</text>
</comment>
<dbReference type="SMART" id="SM00228">
    <property type="entry name" value="PDZ"/>
    <property type="match status" value="1"/>
</dbReference>
<gene>
    <name evidence="4" type="primary">SYNJ2BP</name>
    <name evidence="4" type="ORF">Tcan_15621</name>
</gene>